<dbReference type="InterPro" id="IPR033900">
    <property type="entry name" value="Gram_neg_porin_domain"/>
</dbReference>
<dbReference type="eggNOG" id="COG3203">
    <property type="taxonomic scope" value="Bacteria"/>
</dbReference>
<dbReference type="RefSeq" id="WP_016474152.1">
    <property type="nucleotide sequence ID" value="NZ_KE150480.1"/>
</dbReference>
<dbReference type="Proteomes" id="UP000014400">
    <property type="component" value="Unassembled WGS sequence"/>
</dbReference>
<proteinExistence type="predicted"/>
<sequence>MQYNHHRSHACTLLCTALALAFGCAAAHAADVKISGSVITGLYFNKVEGADNGNLKMGGAGELPNDPHLMLTAREDLGNGWYTGAQLQNRFYPDSGTFRSNGYLFDAQSRLFVGNDQIEFSFGRMAGLTVAGRPYSVYGKTNANMTFASLGGIAPANIMFQPGDLSNAIAFSTNAQSGLFVRGVYSNGDSVNGTDTETTDDWSDRRHVAQFSTGWTGDHLKTAVVYSFEMPGNVKNADGTRPEALRKKNTHAVHLIASYDFGGPAVSGILYASQNEWRIGPVGDLSRIVGGNAVVSNSEEGLDNLAVFMSAKYPIGQHTISGSVGFLKSKWKGAETSVGHDEGTMTMAGLVYYYNFSKRTNFYGAASWSDGKKLLDGVDRFNQVLTAVGLMHRF</sequence>
<dbReference type="AlphaFoldDB" id="S3CHS7"/>
<keyword evidence="1" id="KW-0732">Signal</keyword>
<dbReference type="EMBL" id="ATCF01000012">
    <property type="protein sequence ID" value="EPE00095.1"/>
    <property type="molecule type" value="Genomic_DNA"/>
</dbReference>
<dbReference type="CDD" id="cd00342">
    <property type="entry name" value="gram_neg_porins"/>
    <property type="match status" value="1"/>
</dbReference>
<dbReference type="SUPFAM" id="SSF56935">
    <property type="entry name" value="Porins"/>
    <property type="match status" value="1"/>
</dbReference>
<reference evidence="3 4" key="1">
    <citation type="submission" date="2013-04" db="EMBL/GenBank/DDBJ databases">
        <title>The Genome Sequence of Sutterella wadsworthensis HGA0223.</title>
        <authorList>
            <consortium name="The Broad Institute Genomics Platform"/>
            <person name="Earl A."/>
            <person name="Ward D."/>
            <person name="Feldgarden M."/>
            <person name="Gevers D."/>
            <person name="Schmidt T.M."/>
            <person name="Dover J."/>
            <person name="Dai D."/>
            <person name="Walker B."/>
            <person name="Young S."/>
            <person name="Zeng Q."/>
            <person name="Gargeya S."/>
            <person name="Fitzgerald M."/>
            <person name="Haas B."/>
            <person name="Abouelleil A."/>
            <person name="Allen A.W."/>
            <person name="Alvarado L."/>
            <person name="Arachchi H.M."/>
            <person name="Berlin A.M."/>
            <person name="Chapman S.B."/>
            <person name="Gainer-Dewar J."/>
            <person name="Goldberg J."/>
            <person name="Griggs A."/>
            <person name="Gujja S."/>
            <person name="Hansen M."/>
            <person name="Howarth C."/>
            <person name="Imamovic A."/>
            <person name="Ireland A."/>
            <person name="Larimer J."/>
            <person name="McCowan C."/>
            <person name="Murphy C."/>
            <person name="Pearson M."/>
            <person name="Poon T.W."/>
            <person name="Priest M."/>
            <person name="Roberts A."/>
            <person name="Saif S."/>
            <person name="Shea T."/>
            <person name="Sisk P."/>
            <person name="Sykes S."/>
            <person name="Wortman J."/>
            <person name="Nusbaum C."/>
            <person name="Birren B."/>
        </authorList>
    </citation>
    <scope>NUCLEOTIDE SEQUENCE [LARGE SCALE GENOMIC DNA]</scope>
    <source>
        <strain evidence="3 4">HGA0223</strain>
    </source>
</reference>
<dbReference type="HOGENOM" id="CLU_684992_0_0_4"/>
<feature type="domain" description="Porin" evidence="2">
    <location>
        <begin position="17"/>
        <end position="372"/>
    </location>
</feature>
<evidence type="ECO:0000313" key="4">
    <source>
        <dbReference type="Proteomes" id="UP000014400"/>
    </source>
</evidence>
<evidence type="ECO:0000313" key="3">
    <source>
        <dbReference type="EMBL" id="EPE00095.1"/>
    </source>
</evidence>
<feature type="chain" id="PRO_5004507417" description="Porin domain-containing protein" evidence="1">
    <location>
        <begin position="30"/>
        <end position="394"/>
    </location>
</feature>
<dbReference type="InterPro" id="IPR023614">
    <property type="entry name" value="Porin_dom_sf"/>
</dbReference>
<keyword evidence="4" id="KW-1185">Reference proteome</keyword>
<dbReference type="PROSITE" id="PS51257">
    <property type="entry name" value="PROKAR_LIPOPROTEIN"/>
    <property type="match status" value="1"/>
</dbReference>
<evidence type="ECO:0000256" key="1">
    <source>
        <dbReference type="SAM" id="SignalP"/>
    </source>
</evidence>
<protein>
    <recommendedName>
        <fullName evidence="2">Porin domain-containing protein</fullName>
    </recommendedName>
</protein>
<dbReference type="PATRIC" id="fig|1203554.3.peg.830"/>
<accession>S3CHS7</accession>
<feature type="signal peptide" evidence="1">
    <location>
        <begin position="1"/>
        <end position="29"/>
    </location>
</feature>
<name>S3CHS7_9BURK</name>
<comment type="caution">
    <text evidence="3">The sequence shown here is derived from an EMBL/GenBank/DDBJ whole genome shotgun (WGS) entry which is preliminary data.</text>
</comment>
<organism evidence="3 4">
    <name type="scientific">Sutterella wadsworthensis HGA0223</name>
    <dbReference type="NCBI Taxonomy" id="1203554"/>
    <lineage>
        <taxon>Bacteria</taxon>
        <taxon>Pseudomonadati</taxon>
        <taxon>Pseudomonadota</taxon>
        <taxon>Betaproteobacteria</taxon>
        <taxon>Burkholderiales</taxon>
        <taxon>Sutterellaceae</taxon>
        <taxon>Sutterella</taxon>
    </lineage>
</organism>
<dbReference type="Pfam" id="PF13609">
    <property type="entry name" value="Porin_4"/>
    <property type="match status" value="1"/>
</dbReference>
<dbReference type="GO" id="GO:0015288">
    <property type="term" value="F:porin activity"/>
    <property type="evidence" value="ECO:0007669"/>
    <property type="project" value="InterPro"/>
</dbReference>
<gene>
    <name evidence="3" type="ORF">HMPREF1476_00824</name>
</gene>
<evidence type="ECO:0000259" key="2">
    <source>
        <dbReference type="Pfam" id="PF13609"/>
    </source>
</evidence>
<dbReference type="Gene3D" id="2.40.160.10">
    <property type="entry name" value="Porin"/>
    <property type="match status" value="1"/>
</dbReference>
<dbReference type="STRING" id="1203554.HMPREF1476_00824"/>
<dbReference type="GO" id="GO:0016020">
    <property type="term" value="C:membrane"/>
    <property type="evidence" value="ECO:0007669"/>
    <property type="project" value="InterPro"/>
</dbReference>